<feature type="compositionally biased region" description="Polar residues" evidence="2">
    <location>
        <begin position="940"/>
        <end position="955"/>
    </location>
</feature>
<gene>
    <name evidence="4" type="ORF">G210_2941</name>
</gene>
<protein>
    <recommendedName>
        <fullName evidence="3">TEA domain-containing protein</fullName>
    </recommendedName>
</protein>
<dbReference type="AlphaFoldDB" id="M3J492"/>
<dbReference type="OMA" id="APIYNAE"/>
<evidence type="ECO:0000256" key="2">
    <source>
        <dbReference type="SAM" id="MobiDB-lite"/>
    </source>
</evidence>
<organism evidence="4 5">
    <name type="scientific">Candida maltosa (strain Xu316)</name>
    <name type="common">Yeast</name>
    <dbReference type="NCBI Taxonomy" id="1245528"/>
    <lineage>
        <taxon>Eukaryota</taxon>
        <taxon>Fungi</taxon>
        <taxon>Dikarya</taxon>
        <taxon>Ascomycota</taxon>
        <taxon>Saccharomycotina</taxon>
        <taxon>Pichiomycetes</taxon>
        <taxon>Debaryomycetaceae</taxon>
        <taxon>Candida/Lodderomyces clade</taxon>
        <taxon>Candida</taxon>
    </lineage>
</organism>
<feature type="compositionally biased region" description="Polar residues" evidence="2">
    <location>
        <begin position="646"/>
        <end position="660"/>
    </location>
</feature>
<feature type="region of interest" description="Disordered" evidence="2">
    <location>
        <begin position="889"/>
        <end position="961"/>
    </location>
</feature>
<comment type="similarity">
    <text evidence="1">Belongs to the TEC1 family.</text>
</comment>
<dbReference type="STRING" id="1245528.M3J492"/>
<dbReference type="GO" id="GO:0003700">
    <property type="term" value="F:DNA-binding transcription factor activity"/>
    <property type="evidence" value="ECO:0007669"/>
    <property type="project" value="InterPro"/>
</dbReference>
<evidence type="ECO:0000313" key="4">
    <source>
        <dbReference type="EMBL" id="EMG46808.1"/>
    </source>
</evidence>
<proteinExistence type="inferred from homology"/>
<evidence type="ECO:0000256" key="1">
    <source>
        <dbReference type="ARBA" id="ARBA00008421"/>
    </source>
</evidence>
<name>M3J492_CANMX</name>
<reference evidence="4 5" key="1">
    <citation type="submission" date="2013-02" db="EMBL/GenBank/DDBJ databases">
        <title>Genome sequence of Candida maltosa Xu316, a potential industrial strain for xylitol and ethanol production.</title>
        <authorList>
            <person name="Yu J."/>
            <person name="Wang Q."/>
            <person name="Geng X."/>
            <person name="Bao W."/>
            <person name="He P."/>
            <person name="Cai J."/>
        </authorList>
    </citation>
    <scope>NUCLEOTIDE SEQUENCE [LARGE SCALE GENOMIC DNA]</scope>
    <source>
        <strain evidence="5">Xu316</strain>
    </source>
</reference>
<dbReference type="EMBL" id="AOGT01001870">
    <property type="protein sequence ID" value="EMG46808.1"/>
    <property type="molecule type" value="Genomic_DNA"/>
</dbReference>
<dbReference type="Gene3D" id="6.10.20.40">
    <property type="entry name" value="TEA/ATTS domain"/>
    <property type="match status" value="1"/>
</dbReference>
<comment type="caution">
    <text evidence="4">The sequence shown here is derived from an EMBL/GenBank/DDBJ whole genome shotgun (WGS) entry which is preliminary data.</text>
</comment>
<dbReference type="InterPro" id="IPR038096">
    <property type="entry name" value="TEA/ATTS_sf"/>
</dbReference>
<dbReference type="HOGENOM" id="CLU_299774_0_0_1"/>
<dbReference type="OrthoDB" id="10006572at2759"/>
<feature type="region of interest" description="Disordered" evidence="2">
    <location>
        <begin position="1"/>
        <end position="30"/>
    </location>
</feature>
<keyword evidence="5" id="KW-1185">Reference proteome</keyword>
<feature type="region of interest" description="Disordered" evidence="2">
    <location>
        <begin position="92"/>
        <end position="161"/>
    </location>
</feature>
<accession>M3J492</accession>
<feature type="region of interest" description="Disordered" evidence="2">
    <location>
        <begin position="744"/>
        <end position="765"/>
    </location>
</feature>
<dbReference type="Proteomes" id="UP000011777">
    <property type="component" value="Unassembled WGS sequence"/>
</dbReference>
<dbReference type="eggNOG" id="KOG3841">
    <property type="taxonomic scope" value="Eukaryota"/>
</dbReference>
<feature type="compositionally biased region" description="Polar residues" evidence="2">
    <location>
        <begin position="21"/>
        <end position="30"/>
    </location>
</feature>
<dbReference type="InterPro" id="IPR000818">
    <property type="entry name" value="TEA/ATTS_dom"/>
</dbReference>
<feature type="region of interest" description="Disordered" evidence="2">
    <location>
        <begin position="639"/>
        <end position="663"/>
    </location>
</feature>
<sequence>MSNIPSIQVPPETPRDKTKDISNSNHGSINRNLITPSFSFGLSFSPSFNFNSPTVQTLSPANFLNLNNNFTKGLNKTPVAKKHNKFLEALTKSANADSTTPEREEQSNSNSNSNTEEEDDLWSTINTSQAHQHNSTNHTSIYEDEPDHKNAATTTSTTGSFLTPNKLVLDKINEEEKKSPTLKEAAVISPRSSEDASTNIIVKKRKLSFNHHHDITDSPNNSVASKIDSTVQSPMARKPSIANSVTSNQQSSQSDDKVWWTELDEVLISSLYKYKKFKDQDAFNASSVLKKTSQNKVLSRMLLNKTGVLRSTKQISSRIFRLSKSGKLIKDSKTPQTAGSSNDEIDDLLQTPLEDLITGQSSTDSCKRNAIIDDELNILLASSPLDEEFDSIIYKLQVREFKMIHKFGQGFHDITNLVSIDVTKSVSIPLDESIRHKLKVKNVPTWLMTHDLNLNCNHISSSTPMSAVSPTFQQQQRHLNLSSTNLQSYMTIDVACGDKPYSMLNWRSSITVFKKDERLLDVVDVVNGYYSESSKSYSLQIPFLKNFFVGYIGFLINGGLITPDENLRVIQIIYSNRNDEMKFVLNHSSIHAYIIHEFNMAGNSGMSKLNIVNVEDEYLSPVKVDKCVEIDDNETVLADSSPMKFSPNSSKSWDTPSKTQLKIDPSKANDINIAANAGPLTAPIYNAELLNRKMIDEQERLNGNNQMLRPPLMHSQSVSNINLMQSQNQQQTPVFSPHVPNSQPMPNTQDMSNNQQLPNGSFTNNVTPYQIAQQSFMARAQHVQVQQQYQSPENYVPQQAPPQMVRQQQQQQQIPILPKGVPMQGQMAPQMTVQQITPQMAAQMGIQQIPMQQVMPPNNEMLRQQWLFHQQQLQMMQNVPMMQGNQPQQVIVNNNNNNNNKPKGQQGVNRNGKEKPPMQITFGPILGHDPSKDTRKLQKTPKNSYNHKFSANSQVMYKPKK</sequence>
<evidence type="ECO:0000259" key="3">
    <source>
        <dbReference type="Pfam" id="PF01285"/>
    </source>
</evidence>
<feature type="compositionally biased region" description="Polar residues" evidence="2">
    <location>
        <begin position="123"/>
        <end position="140"/>
    </location>
</feature>
<dbReference type="Pfam" id="PF01285">
    <property type="entry name" value="TEA"/>
    <property type="match status" value="1"/>
</dbReference>
<evidence type="ECO:0000313" key="5">
    <source>
        <dbReference type="Proteomes" id="UP000011777"/>
    </source>
</evidence>
<feature type="domain" description="TEA" evidence="3">
    <location>
        <begin position="256"/>
        <end position="324"/>
    </location>
</feature>
<feature type="compositionally biased region" description="Low complexity" evidence="2">
    <location>
        <begin position="889"/>
        <end position="909"/>
    </location>
</feature>